<dbReference type="EMBL" id="UYRU01064395">
    <property type="protein sequence ID" value="VDN16023.1"/>
    <property type="molecule type" value="Genomic_DNA"/>
</dbReference>
<name>A0A3P7LYA1_DIBLA</name>
<keyword evidence="2" id="KW-1185">Reference proteome</keyword>
<proteinExistence type="predicted"/>
<accession>A0A3P7LYA1</accession>
<protein>
    <submittedName>
        <fullName evidence="1">Uncharacterized protein</fullName>
    </submittedName>
</protein>
<reference evidence="1 2" key="1">
    <citation type="submission" date="2018-11" db="EMBL/GenBank/DDBJ databases">
        <authorList>
            <consortium name="Pathogen Informatics"/>
        </authorList>
    </citation>
    <scope>NUCLEOTIDE SEQUENCE [LARGE SCALE GENOMIC DNA]</scope>
</reference>
<dbReference type="Proteomes" id="UP000281553">
    <property type="component" value="Unassembled WGS sequence"/>
</dbReference>
<organism evidence="1 2">
    <name type="scientific">Dibothriocephalus latus</name>
    <name type="common">Fish tapeworm</name>
    <name type="synonym">Diphyllobothrium latum</name>
    <dbReference type="NCBI Taxonomy" id="60516"/>
    <lineage>
        <taxon>Eukaryota</taxon>
        <taxon>Metazoa</taxon>
        <taxon>Spiralia</taxon>
        <taxon>Lophotrochozoa</taxon>
        <taxon>Platyhelminthes</taxon>
        <taxon>Cestoda</taxon>
        <taxon>Eucestoda</taxon>
        <taxon>Diphyllobothriidea</taxon>
        <taxon>Diphyllobothriidae</taxon>
        <taxon>Dibothriocephalus</taxon>
    </lineage>
</organism>
<gene>
    <name evidence="1" type="ORF">DILT_LOCUS11854</name>
</gene>
<evidence type="ECO:0000313" key="1">
    <source>
        <dbReference type="EMBL" id="VDN16023.1"/>
    </source>
</evidence>
<dbReference type="AlphaFoldDB" id="A0A3P7LYA1"/>
<evidence type="ECO:0000313" key="2">
    <source>
        <dbReference type="Proteomes" id="UP000281553"/>
    </source>
</evidence>
<sequence length="145" mass="15558">MRVLQVEPLRNGIFETPDYTPSCGCAKGTLAITFKALAKPHLTYAAPIWSPIISSSSLHRLQSAQNPVLRTITGFYKMSPIDHLHAASSFGGRVRNPAILIAIVVTLLNAAAASIRALHKEAVASFLSDLPADGSATKTGFQRLY</sequence>